<keyword evidence="1" id="KW-1133">Transmembrane helix</keyword>
<evidence type="ECO:0000313" key="2">
    <source>
        <dbReference type="EMBL" id="KAK1849932.1"/>
    </source>
</evidence>
<dbReference type="Proteomes" id="UP001243330">
    <property type="component" value="Unassembled WGS sequence"/>
</dbReference>
<gene>
    <name evidence="2" type="ORF">CCHR01_07415</name>
</gene>
<protein>
    <recommendedName>
        <fullName evidence="4">Transmembrane protein</fullName>
    </recommendedName>
</protein>
<evidence type="ECO:0008006" key="4">
    <source>
        <dbReference type="Google" id="ProtNLM"/>
    </source>
</evidence>
<dbReference type="EMBL" id="JAQOWY010000131">
    <property type="protein sequence ID" value="KAK1849932.1"/>
    <property type="molecule type" value="Genomic_DNA"/>
</dbReference>
<name>A0AAD9EJP2_9PEZI</name>
<comment type="caution">
    <text evidence="2">The sequence shown here is derived from an EMBL/GenBank/DDBJ whole genome shotgun (WGS) entry which is preliminary data.</text>
</comment>
<feature type="transmembrane region" description="Helical" evidence="1">
    <location>
        <begin position="73"/>
        <end position="95"/>
    </location>
</feature>
<keyword evidence="1" id="KW-0472">Membrane</keyword>
<sequence>MSNQKERSAHLQKATIHDASDDNYLTLGRRSVVNNIALPPLPAFQSRCIEMDDDTPDPEKHIRRRVHRAWLKGFANGICVTAATSCVVLVSWGPIENHIKKHRTQDNAAPAPDTNLSSTPTPFNNTISTNETSISVQATPRPLLMSISNVGSDSGCICEAGVGDGDVFISAGASEEWTRNNVLPWVAAWVAWQIIENA</sequence>
<keyword evidence="3" id="KW-1185">Reference proteome</keyword>
<accession>A0AAD9EJP2</accession>
<proteinExistence type="predicted"/>
<keyword evidence="1" id="KW-0812">Transmembrane</keyword>
<evidence type="ECO:0000256" key="1">
    <source>
        <dbReference type="SAM" id="Phobius"/>
    </source>
</evidence>
<evidence type="ECO:0000313" key="3">
    <source>
        <dbReference type="Proteomes" id="UP001243330"/>
    </source>
</evidence>
<reference evidence="2" key="1">
    <citation type="submission" date="2023-01" db="EMBL/GenBank/DDBJ databases">
        <title>Colletotrichum chrysophilum M932 genome sequence.</title>
        <authorList>
            <person name="Baroncelli R."/>
        </authorList>
    </citation>
    <scope>NUCLEOTIDE SEQUENCE</scope>
    <source>
        <strain evidence="2">M932</strain>
    </source>
</reference>
<organism evidence="2 3">
    <name type="scientific">Colletotrichum chrysophilum</name>
    <dbReference type="NCBI Taxonomy" id="1836956"/>
    <lineage>
        <taxon>Eukaryota</taxon>
        <taxon>Fungi</taxon>
        <taxon>Dikarya</taxon>
        <taxon>Ascomycota</taxon>
        <taxon>Pezizomycotina</taxon>
        <taxon>Sordariomycetes</taxon>
        <taxon>Hypocreomycetidae</taxon>
        <taxon>Glomerellales</taxon>
        <taxon>Glomerellaceae</taxon>
        <taxon>Colletotrichum</taxon>
        <taxon>Colletotrichum gloeosporioides species complex</taxon>
    </lineage>
</organism>
<dbReference type="AlphaFoldDB" id="A0AAD9EJP2"/>